<gene>
    <name evidence="2" type="ORF">LCGC14_2679400</name>
</gene>
<accession>A0A0F9A9E1</accession>
<dbReference type="InterPro" id="IPR027417">
    <property type="entry name" value="P-loop_NTPase"/>
</dbReference>
<dbReference type="AlphaFoldDB" id="A0A0F9A9E1"/>
<dbReference type="Pfam" id="PF13401">
    <property type="entry name" value="AAA_22"/>
    <property type="match status" value="1"/>
</dbReference>
<protein>
    <recommendedName>
        <fullName evidence="1">ORC1/DEAH AAA+ ATPase domain-containing protein</fullName>
    </recommendedName>
</protein>
<sequence length="275" mass="31287">MDFLEYYKLREHPFSNVVDNRFYYNSPQHATALVKLKHAIDSKRGLSVVVGDIGAGKTTLARRLLEDLDESRYEAALLVIIHSTVSSEWLLKKFALQLGLDEVKEDKVELLGQLYVRLQEIHDEGRTAVVLMDEVQMLNSREIMEEFRGLLNMEMDEGKMINLIFFGLNELDEVMSLDEPLKQRVAMRISLSAFNEGETRDYVFHRMKIAGSMTQLFTDDAVIELWKYSKGLPRLINTICDNALLEGFLVKAQAIDANIIKTVAVDLGLNGEGQV</sequence>
<dbReference type="InterPro" id="IPR049945">
    <property type="entry name" value="AAA_22"/>
</dbReference>
<dbReference type="Gene3D" id="3.40.50.300">
    <property type="entry name" value="P-loop containing nucleotide triphosphate hydrolases"/>
    <property type="match status" value="1"/>
</dbReference>
<name>A0A0F9A9E1_9ZZZZ</name>
<proteinExistence type="predicted"/>
<evidence type="ECO:0000313" key="2">
    <source>
        <dbReference type="EMBL" id="KKK94780.1"/>
    </source>
</evidence>
<dbReference type="SUPFAM" id="SSF52540">
    <property type="entry name" value="P-loop containing nucleoside triphosphate hydrolases"/>
    <property type="match status" value="1"/>
</dbReference>
<reference evidence="2" key="1">
    <citation type="journal article" date="2015" name="Nature">
        <title>Complex archaea that bridge the gap between prokaryotes and eukaryotes.</title>
        <authorList>
            <person name="Spang A."/>
            <person name="Saw J.H."/>
            <person name="Jorgensen S.L."/>
            <person name="Zaremba-Niedzwiedzka K."/>
            <person name="Martijn J."/>
            <person name="Lind A.E."/>
            <person name="van Eijk R."/>
            <person name="Schleper C."/>
            <person name="Guy L."/>
            <person name="Ettema T.J."/>
        </authorList>
    </citation>
    <scope>NUCLEOTIDE SEQUENCE</scope>
</reference>
<evidence type="ECO:0000259" key="1">
    <source>
        <dbReference type="Pfam" id="PF13401"/>
    </source>
</evidence>
<dbReference type="GO" id="GO:0016887">
    <property type="term" value="F:ATP hydrolysis activity"/>
    <property type="evidence" value="ECO:0007669"/>
    <property type="project" value="InterPro"/>
</dbReference>
<comment type="caution">
    <text evidence="2">The sequence shown here is derived from an EMBL/GenBank/DDBJ whole genome shotgun (WGS) entry which is preliminary data.</text>
</comment>
<feature type="domain" description="ORC1/DEAH AAA+ ATPase" evidence="1">
    <location>
        <begin position="42"/>
        <end position="175"/>
    </location>
</feature>
<dbReference type="InterPro" id="IPR052026">
    <property type="entry name" value="ExeA_AAA_ATPase_DNA-bind"/>
</dbReference>
<dbReference type="PANTHER" id="PTHR35894">
    <property type="entry name" value="GENERAL SECRETION PATHWAY PROTEIN A-RELATED"/>
    <property type="match status" value="1"/>
</dbReference>
<organism evidence="2">
    <name type="scientific">marine sediment metagenome</name>
    <dbReference type="NCBI Taxonomy" id="412755"/>
    <lineage>
        <taxon>unclassified sequences</taxon>
        <taxon>metagenomes</taxon>
        <taxon>ecological metagenomes</taxon>
    </lineage>
</organism>
<dbReference type="PANTHER" id="PTHR35894:SF1">
    <property type="entry name" value="PHOSPHORIBULOKINASE _ URIDINE KINASE FAMILY"/>
    <property type="match status" value="1"/>
</dbReference>
<dbReference type="EMBL" id="LAZR01047198">
    <property type="protein sequence ID" value="KKK94780.1"/>
    <property type="molecule type" value="Genomic_DNA"/>
</dbReference>